<evidence type="ECO:0000256" key="3">
    <source>
        <dbReference type="ARBA" id="ARBA00022478"/>
    </source>
</evidence>
<dbReference type="InterPro" id="IPR009668">
    <property type="entry name" value="RNA_pol-assoc_fac_A49-like"/>
</dbReference>
<dbReference type="KEGG" id="dan:6500901"/>
<dbReference type="GO" id="GO:0006351">
    <property type="term" value="P:DNA-templated transcription"/>
    <property type="evidence" value="ECO:0007669"/>
    <property type="project" value="InterPro"/>
</dbReference>
<evidence type="ECO:0000313" key="8">
    <source>
        <dbReference type="Proteomes" id="UP000007801"/>
    </source>
</evidence>
<dbReference type="SMR" id="B3LWQ3"/>
<keyword evidence="7" id="KW-0808">Transferase</keyword>
<dbReference type="OMA" id="MSREHAN"/>
<dbReference type="CTD" id="64425"/>
<evidence type="ECO:0000256" key="6">
    <source>
        <dbReference type="SAM" id="Coils"/>
    </source>
</evidence>
<keyword evidence="8" id="KW-1185">Reference proteome</keyword>
<keyword evidence="5" id="KW-0539">Nucleus</keyword>
<sequence>MEDKTQVDTVCNHKRDEHLPTLVKFQNGSLGGAGDFCVIENQNERKTQAMVVAGDQIYTGDLKDSQEYDTYMCVRNKSTNKVQIVPIQQALLSNHIYQELDREKRKTPMLSREHANKKLLKEFGGRKASRFVDNHEKMLVNVEVVRQDLDETVKTSTQNENEEAEDAMTDLSTSNEEYLAKIVPKFDKDATNLDHVYDVEDVVPSSLLERLDEEAKVVFSTPLQTIPLKSEYLKECLGRIQNKTVTSKEDFLHIKLIIYMDALQTLISLRSRQMQKVELSKITEKIENDIRQRFADPNVAKRGTRTNFSTEKALTHFIVMALLISEKHEVDLNVLSRALATSKERIKQYAHIANALPKSRSDVLALRLPSKVPTLKTARRFQRKK</sequence>
<dbReference type="PhylomeDB" id="B3LWQ3"/>
<dbReference type="PANTHER" id="PTHR14440">
    <property type="entry name" value="DNA-DIRECTED RNA POLYMERASE I SUBUNIT RPA49"/>
    <property type="match status" value="1"/>
</dbReference>
<dbReference type="GO" id="GO:0005730">
    <property type="term" value="C:nucleolus"/>
    <property type="evidence" value="ECO:0007669"/>
    <property type="project" value="UniProtKB-SubCell"/>
</dbReference>
<dbReference type="GO" id="GO:0016779">
    <property type="term" value="F:nucleotidyltransferase activity"/>
    <property type="evidence" value="ECO:0007669"/>
    <property type="project" value="UniProtKB-KW"/>
</dbReference>
<dbReference type="Pfam" id="PF06870">
    <property type="entry name" value="RNA_pol_I_A49"/>
    <property type="match status" value="1"/>
</dbReference>
<gene>
    <name evidence="7" type="primary">Dana\GF18123</name>
    <name evidence="7" type="synonym">dana_GLEANR_19383</name>
    <name evidence="7" type="ORF">GF18123</name>
</gene>
<proteinExistence type="inferred from homology"/>
<dbReference type="FunCoup" id="B3LWQ3">
    <property type="interactions" value="611"/>
</dbReference>
<evidence type="ECO:0000256" key="2">
    <source>
        <dbReference type="ARBA" id="ARBA00009430"/>
    </source>
</evidence>
<dbReference type="eggNOG" id="ENOG502S6KA">
    <property type="taxonomic scope" value="Eukaryota"/>
</dbReference>
<organism evidence="7 8">
    <name type="scientific">Drosophila ananassae</name>
    <name type="common">Fruit fly</name>
    <dbReference type="NCBI Taxonomy" id="7217"/>
    <lineage>
        <taxon>Eukaryota</taxon>
        <taxon>Metazoa</taxon>
        <taxon>Ecdysozoa</taxon>
        <taxon>Arthropoda</taxon>
        <taxon>Hexapoda</taxon>
        <taxon>Insecta</taxon>
        <taxon>Pterygota</taxon>
        <taxon>Neoptera</taxon>
        <taxon>Endopterygota</taxon>
        <taxon>Diptera</taxon>
        <taxon>Brachycera</taxon>
        <taxon>Muscomorpha</taxon>
        <taxon>Ephydroidea</taxon>
        <taxon>Drosophilidae</taxon>
        <taxon>Drosophila</taxon>
        <taxon>Sophophora</taxon>
    </lineage>
</organism>
<dbReference type="AlphaFoldDB" id="B3LWQ3"/>
<dbReference type="GO" id="GO:0003677">
    <property type="term" value="F:DNA binding"/>
    <property type="evidence" value="ECO:0007669"/>
    <property type="project" value="InterPro"/>
</dbReference>
<evidence type="ECO:0000313" key="7">
    <source>
        <dbReference type="EMBL" id="EDV42691.1"/>
    </source>
</evidence>
<reference evidence="7 8" key="1">
    <citation type="journal article" date="2007" name="Nature">
        <title>Evolution of genes and genomes on the Drosophila phylogeny.</title>
        <authorList>
            <consortium name="Drosophila 12 Genomes Consortium"/>
            <person name="Clark A.G."/>
            <person name="Eisen M.B."/>
            <person name="Smith D.R."/>
            <person name="Bergman C.M."/>
            <person name="Oliver B."/>
            <person name="Markow T.A."/>
            <person name="Kaufman T.C."/>
            <person name="Kellis M."/>
            <person name="Gelbart W."/>
            <person name="Iyer V.N."/>
            <person name="Pollard D.A."/>
            <person name="Sackton T.B."/>
            <person name="Larracuente A.M."/>
            <person name="Singh N.D."/>
            <person name="Abad J.P."/>
            <person name="Abt D.N."/>
            <person name="Adryan B."/>
            <person name="Aguade M."/>
            <person name="Akashi H."/>
            <person name="Anderson W.W."/>
            <person name="Aquadro C.F."/>
            <person name="Ardell D.H."/>
            <person name="Arguello R."/>
            <person name="Artieri C.G."/>
            <person name="Barbash D.A."/>
            <person name="Barker D."/>
            <person name="Barsanti P."/>
            <person name="Batterham P."/>
            <person name="Batzoglou S."/>
            <person name="Begun D."/>
            <person name="Bhutkar A."/>
            <person name="Blanco E."/>
            <person name="Bosak S.A."/>
            <person name="Bradley R.K."/>
            <person name="Brand A.D."/>
            <person name="Brent M.R."/>
            <person name="Brooks A.N."/>
            <person name="Brown R.H."/>
            <person name="Butlin R.K."/>
            <person name="Caggese C."/>
            <person name="Calvi B.R."/>
            <person name="Bernardo de Carvalho A."/>
            <person name="Caspi A."/>
            <person name="Castrezana S."/>
            <person name="Celniker S.E."/>
            <person name="Chang J.L."/>
            <person name="Chapple C."/>
            <person name="Chatterji S."/>
            <person name="Chinwalla A."/>
            <person name="Civetta A."/>
            <person name="Clifton S.W."/>
            <person name="Comeron J.M."/>
            <person name="Costello J.C."/>
            <person name="Coyne J.A."/>
            <person name="Daub J."/>
            <person name="David R.G."/>
            <person name="Delcher A.L."/>
            <person name="Delehaunty K."/>
            <person name="Do C.B."/>
            <person name="Ebling H."/>
            <person name="Edwards K."/>
            <person name="Eickbush T."/>
            <person name="Evans J.D."/>
            <person name="Filipski A."/>
            <person name="Findeiss S."/>
            <person name="Freyhult E."/>
            <person name="Fulton L."/>
            <person name="Fulton R."/>
            <person name="Garcia A.C."/>
            <person name="Gardiner A."/>
            <person name="Garfield D.A."/>
            <person name="Garvin B.E."/>
            <person name="Gibson G."/>
            <person name="Gilbert D."/>
            <person name="Gnerre S."/>
            <person name="Godfrey J."/>
            <person name="Good R."/>
            <person name="Gotea V."/>
            <person name="Gravely B."/>
            <person name="Greenberg A.J."/>
            <person name="Griffiths-Jones S."/>
            <person name="Gross S."/>
            <person name="Guigo R."/>
            <person name="Gustafson E.A."/>
            <person name="Haerty W."/>
            <person name="Hahn M.W."/>
            <person name="Halligan D.L."/>
            <person name="Halpern A.L."/>
            <person name="Halter G.M."/>
            <person name="Han M.V."/>
            <person name="Heger A."/>
            <person name="Hillier L."/>
            <person name="Hinrichs A.S."/>
            <person name="Holmes I."/>
            <person name="Hoskins R.A."/>
            <person name="Hubisz M.J."/>
            <person name="Hultmark D."/>
            <person name="Huntley M.A."/>
            <person name="Jaffe D.B."/>
            <person name="Jagadeeshan S."/>
            <person name="Jeck W.R."/>
            <person name="Johnson J."/>
            <person name="Jones C.D."/>
            <person name="Jordan W.C."/>
            <person name="Karpen G.H."/>
            <person name="Kataoka E."/>
            <person name="Keightley P.D."/>
            <person name="Kheradpour P."/>
            <person name="Kirkness E.F."/>
            <person name="Koerich L.B."/>
            <person name="Kristiansen K."/>
            <person name="Kudrna D."/>
            <person name="Kulathinal R.J."/>
            <person name="Kumar S."/>
            <person name="Kwok R."/>
            <person name="Lander E."/>
            <person name="Langley C.H."/>
            <person name="Lapoint R."/>
            <person name="Lazzaro B.P."/>
            <person name="Lee S.J."/>
            <person name="Levesque L."/>
            <person name="Li R."/>
            <person name="Lin C.F."/>
            <person name="Lin M.F."/>
            <person name="Lindblad-Toh K."/>
            <person name="Llopart A."/>
            <person name="Long M."/>
            <person name="Low L."/>
            <person name="Lozovsky E."/>
            <person name="Lu J."/>
            <person name="Luo M."/>
            <person name="Machado C.A."/>
            <person name="Makalowski W."/>
            <person name="Marzo M."/>
            <person name="Matsuda M."/>
            <person name="Matzkin L."/>
            <person name="McAllister B."/>
            <person name="McBride C.S."/>
            <person name="McKernan B."/>
            <person name="McKernan K."/>
            <person name="Mendez-Lago M."/>
            <person name="Minx P."/>
            <person name="Mollenhauer M.U."/>
            <person name="Montooth K."/>
            <person name="Mount S.M."/>
            <person name="Mu X."/>
            <person name="Myers E."/>
            <person name="Negre B."/>
            <person name="Newfeld S."/>
            <person name="Nielsen R."/>
            <person name="Noor M.A."/>
            <person name="O'Grady P."/>
            <person name="Pachter L."/>
            <person name="Papaceit M."/>
            <person name="Parisi M.J."/>
            <person name="Parisi M."/>
            <person name="Parts L."/>
            <person name="Pedersen J.S."/>
            <person name="Pesole G."/>
            <person name="Phillippy A.M."/>
            <person name="Ponting C.P."/>
            <person name="Pop M."/>
            <person name="Porcelli D."/>
            <person name="Powell J.R."/>
            <person name="Prohaska S."/>
            <person name="Pruitt K."/>
            <person name="Puig M."/>
            <person name="Quesneville H."/>
            <person name="Ram K.R."/>
            <person name="Rand D."/>
            <person name="Rasmussen M.D."/>
            <person name="Reed L.K."/>
            <person name="Reenan R."/>
            <person name="Reily A."/>
            <person name="Remington K.A."/>
            <person name="Rieger T.T."/>
            <person name="Ritchie M.G."/>
            <person name="Robin C."/>
            <person name="Rogers Y.H."/>
            <person name="Rohde C."/>
            <person name="Rozas J."/>
            <person name="Rubenfield M.J."/>
            <person name="Ruiz A."/>
            <person name="Russo S."/>
            <person name="Salzberg S.L."/>
            <person name="Sanchez-Gracia A."/>
            <person name="Saranga D.J."/>
            <person name="Sato H."/>
            <person name="Schaeffer S.W."/>
            <person name="Schatz M.C."/>
            <person name="Schlenke T."/>
            <person name="Schwartz R."/>
            <person name="Segarra C."/>
            <person name="Singh R.S."/>
            <person name="Sirot L."/>
            <person name="Sirota M."/>
            <person name="Sisneros N.B."/>
            <person name="Smith C.D."/>
            <person name="Smith T.F."/>
            <person name="Spieth J."/>
            <person name="Stage D.E."/>
            <person name="Stark A."/>
            <person name="Stephan W."/>
            <person name="Strausberg R.L."/>
            <person name="Strempel S."/>
            <person name="Sturgill D."/>
            <person name="Sutton G."/>
            <person name="Sutton G.G."/>
            <person name="Tao W."/>
            <person name="Teichmann S."/>
            <person name="Tobari Y.N."/>
            <person name="Tomimura Y."/>
            <person name="Tsolas J.M."/>
            <person name="Valente V.L."/>
            <person name="Venter E."/>
            <person name="Venter J.C."/>
            <person name="Vicario S."/>
            <person name="Vieira F.G."/>
            <person name="Vilella A.J."/>
            <person name="Villasante A."/>
            <person name="Walenz B."/>
            <person name="Wang J."/>
            <person name="Wasserman M."/>
            <person name="Watts T."/>
            <person name="Wilson D."/>
            <person name="Wilson R.K."/>
            <person name="Wing R.A."/>
            <person name="Wolfner M.F."/>
            <person name="Wong A."/>
            <person name="Wong G.K."/>
            <person name="Wu C.I."/>
            <person name="Wu G."/>
            <person name="Yamamoto D."/>
            <person name="Yang H.P."/>
            <person name="Yang S.P."/>
            <person name="Yorke J.A."/>
            <person name="Yoshida K."/>
            <person name="Zdobnov E."/>
            <person name="Zhang P."/>
            <person name="Zhang Y."/>
            <person name="Zimin A.V."/>
            <person name="Baldwin J."/>
            <person name="Abdouelleil A."/>
            <person name="Abdulkadir J."/>
            <person name="Abebe A."/>
            <person name="Abera B."/>
            <person name="Abreu J."/>
            <person name="Acer S.C."/>
            <person name="Aftuck L."/>
            <person name="Alexander A."/>
            <person name="An P."/>
            <person name="Anderson E."/>
            <person name="Anderson S."/>
            <person name="Arachi H."/>
            <person name="Azer M."/>
            <person name="Bachantsang P."/>
            <person name="Barry A."/>
            <person name="Bayul T."/>
            <person name="Berlin A."/>
            <person name="Bessette D."/>
            <person name="Bloom T."/>
            <person name="Blye J."/>
            <person name="Boguslavskiy L."/>
            <person name="Bonnet C."/>
            <person name="Boukhgalter B."/>
            <person name="Bourzgui I."/>
            <person name="Brown A."/>
            <person name="Cahill P."/>
            <person name="Channer S."/>
            <person name="Cheshatsang Y."/>
            <person name="Chuda L."/>
            <person name="Citroen M."/>
            <person name="Collymore A."/>
            <person name="Cooke P."/>
            <person name="Costello M."/>
            <person name="D'Aco K."/>
            <person name="Daza R."/>
            <person name="De Haan G."/>
            <person name="DeGray S."/>
            <person name="DeMaso C."/>
            <person name="Dhargay N."/>
            <person name="Dooley K."/>
            <person name="Dooley E."/>
            <person name="Doricent M."/>
            <person name="Dorje P."/>
            <person name="Dorjee K."/>
            <person name="Dupes A."/>
            <person name="Elong R."/>
            <person name="Falk J."/>
            <person name="Farina A."/>
            <person name="Faro S."/>
            <person name="Ferguson D."/>
            <person name="Fisher S."/>
            <person name="Foley C.D."/>
            <person name="Franke A."/>
            <person name="Friedrich D."/>
            <person name="Gadbois L."/>
            <person name="Gearin G."/>
            <person name="Gearin C.R."/>
            <person name="Giannoukos G."/>
            <person name="Goode T."/>
            <person name="Graham J."/>
            <person name="Grandbois E."/>
            <person name="Grewal S."/>
            <person name="Gyaltsen K."/>
            <person name="Hafez N."/>
            <person name="Hagos B."/>
            <person name="Hall J."/>
            <person name="Henson C."/>
            <person name="Hollinger A."/>
            <person name="Honan T."/>
            <person name="Huard M.D."/>
            <person name="Hughes L."/>
            <person name="Hurhula B."/>
            <person name="Husby M.E."/>
            <person name="Kamat A."/>
            <person name="Kanga B."/>
            <person name="Kashin S."/>
            <person name="Khazanovich D."/>
            <person name="Kisner P."/>
            <person name="Lance K."/>
            <person name="Lara M."/>
            <person name="Lee W."/>
            <person name="Lennon N."/>
            <person name="Letendre F."/>
            <person name="LeVine R."/>
            <person name="Lipovsky A."/>
            <person name="Liu X."/>
            <person name="Liu J."/>
            <person name="Liu S."/>
            <person name="Lokyitsang T."/>
            <person name="Lokyitsang Y."/>
            <person name="Lubonja R."/>
            <person name="Lui A."/>
            <person name="MacDonald P."/>
            <person name="Magnisalis V."/>
            <person name="Maru K."/>
            <person name="Matthews C."/>
            <person name="McCusker W."/>
            <person name="McDonough S."/>
            <person name="Mehta T."/>
            <person name="Meldrim J."/>
            <person name="Meneus L."/>
            <person name="Mihai O."/>
            <person name="Mihalev A."/>
            <person name="Mihova T."/>
            <person name="Mittelman R."/>
            <person name="Mlenga V."/>
            <person name="Montmayeur A."/>
            <person name="Mulrain L."/>
            <person name="Navidi A."/>
            <person name="Naylor J."/>
            <person name="Negash T."/>
            <person name="Nguyen T."/>
            <person name="Nguyen N."/>
            <person name="Nicol R."/>
            <person name="Norbu C."/>
            <person name="Norbu N."/>
            <person name="Novod N."/>
            <person name="O'Neill B."/>
            <person name="Osman S."/>
            <person name="Markiewicz E."/>
            <person name="Oyono O.L."/>
            <person name="Patti C."/>
            <person name="Phunkhang P."/>
            <person name="Pierre F."/>
            <person name="Priest M."/>
            <person name="Raghuraman S."/>
            <person name="Rege F."/>
            <person name="Reyes R."/>
            <person name="Rise C."/>
            <person name="Rogov P."/>
            <person name="Ross K."/>
            <person name="Ryan E."/>
            <person name="Settipalli S."/>
            <person name="Shea T."/>
            <person name="Sherpa N."/>
            <person name="Shi L."/>
            <person name="Shih D."/>
            <person name="Sparrow T."/>
            <person name="Spaulding J."/>
            <person name="Stalker J."/>
            <person name="Stange-Thomann N."/>
            <person name="Stavropoulos S."/>
            <person name="Stone C."/>
            <person name="Strader C."/>
            <person name="Tesfaye S."/>
            <person name="Thomson T."/>
            <person name="Thoulutsang Y."/>
            <person name="Thoulutsang D."/>
            <person name="Topham K."/>
            <person name="Topping I."/>
            <person name="Tsamla T."/>
            <person name="Vassiliev H."/>
            <person name="Vo A."/>
            <person name="Wangchuk T."/>
            <person name="Wangdi T."/>
            <person name="Weiand M."/>
            <person name="Wilkinson J."/>
            <person name="Wilson A."/>
            <person name="Yadav S."/>
            <person name="Young G."/>
            <person name="Yu Q."/>
            <person name="Zembek L."/>
            <person name="Zhong D."/>
            <person name="Zimmer A."/>
            <person name="Zwirko Z."/>
            <person name="Jaffe D.B."/>
            <person name="Alvarez P."/>
            <person name="Brockman W."/>
            <person name="Butler J."/>
            <person name="Chin C."/>
            <person name="Gnerre S."/>
            <person name="Grabherr M."/>
            <person name="Kleber M."/>
            <person name="Mauceli E."/>
            <person name="MacCallum I."/>
        </authorList>
    </citation>
    <scope>NUCLEOTIDE SEQUENCE [LARGE SCALE GENOMIC DNA]</scope>
    <source>
        <strain evidence="8">Tucson 14024-0371.13</strain>
    </source>
</reference>
<dbReference type="InParanoid" id="B3LWQ3"/>
<keyword evidence="6" id="KW-0175">Coiled coil</keyword>
<dbReference type="GeneID" id="6500901"/>
<evidence type="ECO:0000256" key="5">
    <source>
        <dbReference type="ARBA" id="ARBA00023242"/>
    </source>
</evidence>
<dbReference type="GO" id="GO:0000428">
    <property type="term" value="C:DNA-directed RNA polymerase complex"/>
    <property type="evidence" value="ECO:0007669"/>
    <property type="project" value="UniProtKB-KW"/>
</dbReference>
<evidence type="ECO:0000256" key="4">
    <source>
        <dbReference type="ARBA" id="ARBA00023163"/>
    </source>
</evidence>
<dbReference type="EMBL" id="CH902617">
    <property type="protein sequence ID" value="EDV42691.1"/>
    <property type="molecule type" value="Genomic_DNA"/>
</dbReference>
<comment type="subcellular location">
    <subcellularLocation>
        <location evidence="1">Nucleus</location>
        <location evidence="1">Nucleolus</location>
    </subcellularLocation>
</comment>
<feature type="coiled-coil region" evidence="6">
    <location>
        <begin position="154"/>
        <end position="181"/>
    </location>
</feature>
<dbReference type="OrthoDB" id="277398at2759"/>
<accession>B3LWQ3</accession>
<dbReference type="Proteomes" id="UP000007801">
    <property type="component" value="Unassembled WGS sequence"/>
</dbReference>
<dbReference type="STRING" id="7217.B3LWQ3"/>
<comment type="similarity">
    <text evidence="2">Belongs to the eukaryotic RPA49/POLR1E RNA polymerase subunit family.</text>
</comment>
<dbReference type="HOGENOM" id="CLU_720160_0_0_1"/>
<keyword evidence="7" id="KW-0548">Nucleotidyltransferase</keyword>
<keyword evidence="3" id="KW-0240">DNA-directed RNA polymerase</keyword>
<name>B3LWQ3_DROAN</name>
<evidence type="ECO:0000256" key="1">
    <source>
        <dbReference type="ARBA" id="ARBA00004604"/>
    </source>
</evidence>
<protein>
    <submittedName>
        <fullName evidence="7">Uncharacterized protein</fullName>
    </submittedName>
</protein>
<keyword evidence="4" id="KW-0804">Transcription</keyword>